<name>A0ABT2UXN5_9FIRM</name>
<evidence type="ECO:0000313" key="2">
    <source>
        <dbReference type="EMBL" id="MCU6799410.1"/>
    </source>
</evidence>
<accession>A0ABT2UXN5</accession>
<dbReference type="InterPro" id="IPR016024">
    <property type="entry name" value="ARM-type_fold"/>
</dbReference>
<keyword evidence="1" id="KW-1133">Transmembrane helix</keyword>
<reference evidence="2 3" key="1">
    <citation type="journal article" date="2021" name="ISME Commun">
        <title>Automated analysis of genomic sequences facilitates high-throughput and comprehensive description of bacteria.</title>
        <authorList>
            <person name="Hitch T.C.A."/>
        </authorList>
    </citation>
    <scope>NUCLEOTIDE SEQUENCE [LARGE SCALE GENOMIC DNA]</scope>
    <source>
        <strain evidence="3">f_CCE</strain>
    </source>
</reference>
<protein>
    <submittedName>
        <fullName evidence="2">HEAT repeat domain-containing protein</fullName>
    </submittedName>
</protein>
<comment type="caution">
    <text evidence="2">The sequence shown here is derived from an EMBL/GenBank/DDBJ whole genome shotgun (WGS) entry which is preliminary data.</text>
</comment>
<dbReference type="Gene3D" id="1.25.10.10">
    <property type="entry name" value="Leucine-rich Repeat Variant"/>
    <property type="match status" value="1"/>
</dbReference>
<gene>
    <name evidence="2" type="ORF">OCV69_05625</name>
</gene>
<proteinExistence type="predicted"/>
<dbReference type="EMBL" id="JAOQJF010000008">
    <property type="protein sequence ID" value="MCU6799410.1"/>
    <property type="molecule type" value="Genomic_DNA"/>
</dbReference>
<sequence length="371" mass="43011">MRLQVRTVIYFYIFVCIVLLVFNLLYIFRSENIKREHRKRVRRWNRYLESFSQGKPIWQPKKVERKLWNIQELMAFHEGMEGWNQTQKKGAEFFFKENHETILKVAERYRGKAAMEQAFFAYVIAAFHPKMGEKRDALMERLLSYLDNSTVFSRENVLNALYALGNAQAVEHAFVLMSQHGWYHDPRLLADGLNRFQGEKELLAGRLWDIYDGLTECFQVGILRFIDGLPGDHFAGPILKALEMEELPVETRFTMIRYFRRHPFPEAKPVLLKILKGEAEGKREFAIAAATSLAAYADDESREALKEALHSPNWYVRQNAARSLKTLGVTWEEARASAAGDRYATEMLEYILEASPAVSEKKKEGEAVATV</sequence>
<keyword evidence="1" id="KW-0472">Membrane</keyword>
<evidence type="ECO:0000313" key="3">
    <source>
        <dbReference type="Proteomes" id="UP001652395"/>
    </source>
</evidence>
<keyword evidence="3" id="KW-1185">Reference proteome</keyword>
<dbReference type="Proteomes" id="UP001652395">
    <property type="component" value="Unassembled WGS sequence"/>
</dbReference>
<keyword evidence="1" id="KW-0812">Transmembrane</keyword>
<evidence type="ECO:0000256" key="1">
    <source>
        <dbReference type="SAM" id="Phobius"/>
    </source>
</evidence>
<dbReference type="InterPro" id="IPR011989">
    <property type="entry name" value="ARM-like"/>
</dbReference>
<feature type="transmembrane region" description="Helical" evidence="1">
    <location>
        <begin position="7"/>
        <end position="28"/>
    </location>
</feature>
<dbReference type="Pfam" id="PF13646">
    <property type="entry name" value="HEAT_2"/>
    <property type="match status" value="1"/>
</dbReference>
<organism evidence="2 3">
    <name type="scientific">Alitiscatomonas aceti</name>
    <dbReference type="NCBI Taxonomy" id="2981724"/>
    <lineage>
        <taxon>Bacteria</taxon>
        <taxon>Bacillati</taxon>
        <taxon>Bacillota</taxon>
        <taxon>Clostridia</taxon>
        <taxon>Lachnospirales</taxon>
        <taxon>Lachnospiraceae</taxon>
        <taxon>Alitiscatomonas</taxon>
    </lineage>
</organism>
<dbReference type="RefSeq" id="WP_158358241.1">
    <property type="nucleotide sequence ID" value="NZ_JAOQJF010000008.1"/>
</dbReference>
<dbReference type="SUPFAM" id="SSF48371">
    <property type="entry name" value="ARM repeat"/>
    <property type="match status" value="1"/>
</dbReference>